<dbReference type="Pfam" id="PF00439">
    <property type="entry name" value="Bromodomain"/>
    <property type="match status" value="1"/>
</dbReference>
<evidence type="ECO:0000256" key="2">
    <source>
        <dbReference type="PROSITE-ProRule" id="PRU00035"/>
    </source>
</evidence>
<dbReference type="Proteomes" id="UP001642409">
    <property type="component" value="Unassembled WGS sequence"/>
</dbReference>
<keyword evidence="6" id="KW-1185">Reference proteome</keyword>
<accession>A0AA86V069</accession>
<dbReference type="InterPro" id="IPR036427">
    <property type="entry name" value="Bromodomain-like_sf"/>
</dbReference>
<comment type="caution">
    <text evidence="4">The sequence shown here is derived from an EMBL/GenBank/DDBJ whole genome shotgun (WGS) entry which is preliminary data.</text>
</comment>
<evidence type="ECO:0000259" key="3">
    <source>
        <dbReference type="PROSITE" id="PS50014"/>
    </source>
</evidence>
<dbReference type="Gene3D" id="1.20.920.10">
    <property type="entry name" value="Bromodomain-like"/>
    <property type="match status" value="1"/>
</dbReference>
<evidence type="ECO:0000313" key="4">
    <source>
        <dbReference type="EMBL" id="CAI9971291.1"/>
    </source>
</evidence>
<proteinExistence type="predicted"/>
<gene>
    <name evidence="5" type="ORF">HINF_LOCUS14479</name>
    <name evidence="4" type="ORF">HINF_LOCUS58936</name>
</gene>
<dbReference type="EMBL" id="CAXDID020000034">
    <property type="protein sequence ID" value="CAL5996027.1"/>
    <property type="molecule type" value="Genomic_DNA"/>
</dbReference>
<organism evidence="4">
    <name type="scientific">Hexamita inflata</name>
    <dbReference type="NCBI Taxonomy" id="28002"/>
    <lineage>
        <taxon>Eukaryota</taxon>
        <taxon>Metamonada</taxon>
        <taxon>Diplomonadida</taxon>
        <taxon>Hexamitidae</taxon>
        <taxon>Hexamitinae</taxon>
        <taxon>Hexamita</taxon>
    </lineage>
</organism>
<evidence type="ECO:0000313" key="5">
    <source>
        <dbReference type="EMBL" id="CAL5996027.1"/>
    </source>
</evidence>
<name>A0AA86V069_9EUKA</name>
<feature type="domain" description="Bromo" evidence="3">
    <location>
        <begin position="30"/>
        <end position="104"/>
    </location>
</feature>
<dbReference type="SUPFAM" id="SSF47370">
    <property type="entry name" value="Bromodomain"/>
    <property type="match status" value="1"/>
</dbReference>
<dbReference type="EMBL" id="CATOUU010001090">
    <property type="protein sequence ID" value="CAI9971291.1"/>
    <property type="molecule type" value="Genomic_DNA"/>
</dbReference>
<reference evidence="5 6" key="2">
    <citation type="submission" date="2024-07" db="EMBL/GenBank/DDBJ databases">
        <authorList>
            <person name="Akdeniz Z."/>
        </authorList>
    </citation>
    <scope>NUCLEOTIDE SEQUENCE [LARGE SCALE GENOMIC DNA]</scope>
</reference>
<reference evidence="4" key="1">
    <citation type="submission" date="2023-06" db="EMBL/GenBank/DDBJ databases">
        <authorList>
            <person name="Kurt Z."/>
        </authorList>
    </citation>
    <scope>NUCLEOTIDE SEQUENCE</scope>
</reference>
<dbReference type="PROSITE" id="PS50014">
    <property type="entry name" value="BROMODOMAIN_2"/>
    <property type="match status" value="1"/>
</dbReference>
<sequence>MNRNEFIYSRYSDSVGMRLLKHMSSLILVEGINLYTPVSADPAIIQKTKDIYERKIPNPMSFEVVENKIRNHMYKDQLTYDFLSDIFLIPQNVQRFDPLKQSVSQACFQKLFEIYPELQNDSQLDVRITEQLAVISAYLCRCSEQEFLDLFDADADINTLSFVNYLKVYRTCLIGLQNINGTQTSEILQFDEITVNTSVLNQTYAVVVEYKSEISEAQGGITEPENIKKIDDMNVEELRFFLKGLQRK</sequence>
<keyword evidence="1 2" id="KW-0103">Bromodomain</keyword>
<dbReference type="InterPro" id="IPR001487">
    <property type="entry name" value="Bromodomain"/>
</dbReference>
<protein>
    <submittedName>
        <fullName evidence="4">Bromodomain</fullName>
    </submittedName>
</protein>
<evidence type="ECO:0000313" key="6">
    <source>
        <dbReference type="Proteomes" id="UP001642409"/>
    </source>
</evidence>
<dbReference type="AlphaFoldDB" id="A0AA86V069"/>
<evidence type="ECO:0000256" key="1">
    <source>
        <dbReference type="ARBA" id="ARBA00023117"/>
    </source>
</evidence>